<dbReference type="Gene3D" id="1.20.120.450">
    <property type="entry name" value="dinb family like domain"/>
    <property type="match status" value="1"/>
</dbReference>
<reference evidence="2 3" key="1">
    <citation type="submission" date="2019-02" db="EMBL/GenBank/DDBJ databases">
        <title>Deep-cultivation of Planctomycetes and their phenomic and genomic characterization uncovers novel biology.</title>
        <authorList>
            <person name="Wiegand S."/>
            <person name="Jogler M."/>
            <person name="Boedeker C."/>
            <person name="Pinto D."/>
            <person name="Vollmers J."/>
            <person name="Rivas-Marin E."/>
            <person name="Kohn T."/>
            <person name="Peeters S.H."/>
            <person name="Heuer A."/>
            <person name="Rast P."/>
            <person name="Oberbeckmann S."/>
            <person name="Bunk B."/>
            <person name="Jeske O."/>
            <person name="Meyerdierks A."/>
            <person name="Storesund J.E."/>
            <person name="Kallscheuer N."/>
            <person name="Luecker S."/>
            <person name="Lage O.M."/>
            <person name="Pohl T."/>
            <person name="Merkel B.J."/>
            <person name="Hornburger P."/>
            <person name="Mueller R.-W."/>
            <person name="Bruemmer F."/>
            <person name="Labrenz M."/>
            <person name="Spormann A.M."/>
            <person name="Op den Camp H."/>
            <person name="Overmann J."/>
            <person name="Amann R."/>
            <person name="Jetten M.S.M."/>
            <person name="Mascher T."/>
            <person name="Medema M.H."/>
            <person name="Devos D.P."/>
            <person name="Kaster A.-K."/>
            <person name="Ovreas L."/>
            <person name="Rohde M."/>
            <person name="Galperin M.Y."/>
            <person name="Jogler C."/>
        </authorList>
    </citation>
    <scope>NUCLEOTIDE SEQUENCE [LARGE SCALE GENOMIC DNA]</scope>
    <source>
        <strain evidence="2 3">Pla85_3_4</strain>
    </source>
</reference>
<dbReference type="InterPro" id="IPR034660">
    <property type="entry name" value="DinB/YfiT-like"/>
</dbReference>
<organism evidence="2 3">
    <name type="scientific">Lignipirellula cremea</name>
    <dbReference type="NCBI Taxonomy" id="2528010"/>
    <lineage>
        <taxon>Bacteria</taxon>
        <taxon>Pseudomonadati</taxon>
        <taxon>Planctomycetota</taxon>
        <taxon>Planctomycetia</taxon>
        <taxon>Pirellulales</taxon>
        <taxon>Pirellulaceae</taxon>
        <taxon>Lignipirellula</taxon>
    </lineage>
</organism>
<gene>
    <name evidence="2" type="ORF">Pla8534_28380</name>
</gene>
<dbReference type="KEGG" id="lcre:Pla8534_28380"/>
<dbReference type="OrthoDB" id="287241at2"/>
<proteinExistence type="predicted"/>
<sequence>MTFSRQELVLARIQSAREYTLRLLADIPQTEWFSPIGDNITHIAWQVGHLAMAEYGLVLFRVRGRLPVDKELMSGSFRKKFSRGSTPDFDPAGNPTTEEIFGIFNAVHAQACAELPDFTDAQLDAEIDRPYSFSANNFGGLLFCADHEMLHAGQIGLARRMLGKDPLG</sequence>
<dbReference type="AlphaFoldDB" id="A0A518DT63"/>
<dbReference type="SUPFAM" id="SSF109854">
    <property type="entry name" value="DinB/YfiT-like putative metalloenzymes"/>
    <property type="match status" value="1"/>
</dbReference>
<evidence type="ECO:0000313" key="2">
    <source>
        <dbReference type="EMBL" id="QDU95027.1"/>
    </source>
</evidence>
<evidence type="ECO:0000259" key="1">
    <source>
        <dbReference type="Pfam" id="PF12867"/>
    </source>
</evidence>
<keyword evidence="3" id="KW-1185">Reference proteome</keyword>
<dbReference type="Pfam" id="PF12867">
    <property type="entry name" value="DinB_2"/>
    <property type="match status" value="1"/>
</dbReference>
<name>A0A518DT63_9BACT</name>
<dbReference type="RefSeq" id="WP_145053810.1">
    <property type="nucleotide sequence ID" value="NZ_CP036433.1"/>
</dbReference>
<accession>A0A518DT63</accession>
<dbReference type="Proteomes" id="UP000317648">
    <property type="component" value="Chromosome"/>
</dbReference>
<evidence type="ECO:0000313" key="3">
    <source>
        <dbReference type="Proteomes" id="UP000317648"/>
    </source>
</evidence>
<dbReference type="EMBL" id="CP036433">
    <property type="protein sequence ID" value="QDU95027.1"/>
    <property type="molecule type" value="Genomic_DNA"/>
</dbReference>
<protein>
    <submittedName>
        <fullName evidence="2">DinB superfamily protein</fullName>
    </submittedName>
</protein>
<dbReference type="InterPro" id="IPR024775">
    <property type="entry name" value="DinB-like"/>
</dbReference>
<feature type="domain" description="DinB-like" evidence="1">
    <location>
        <begin position="14"/>
        <end position="155"/>
    </location>
</feature>